<dbReference type="AlphaFoldDB" id="A0AAE0ET01"/>
<dbReference type="SUPFAM" id="SSF47473">
    <property type="entry name" value="EF-hand"/>
    <property type="match status" value="1"/>
</dbReference>
<dbReference type="InterPro" id="IPR002048">
    <property type="entry name" value="EF_hand_dom"/>
</dbReference>
<dbReference type="PROSITE" id="PS50222">
    <property type="entry name" value="EF_HAND_2"/>
    <property type="match status" value="4"/>
</dbReference>
<dbReference type="InterPro" id="IPR011009">
    <property type="entry name" value="Kinase-like_dom_sf"/>
</dbReference>
<dbReference type="PROSITE" id="PS00108">
    <property type="entry name" value="PROTEIN_KINASE_ST"/>
    <property type="match status" value="1"/>
</dbReference>
<dbReference type="GO" id="GO:0005509">
    <property type="term" value="F:calcium ion binding"/>
    <property type="evidence" value="ECO:0007669"/>
    <property type="project" value="InterPro"/>
</dbReference>
<dbReference type="InterPro" id="IPR050205">
    <property type="entry name" value="CDPK_Ser/Thr_kinases"/>
</dbReference>
<keyword evidence="4" id="KW-0418">Kinase</keyword>
<dbReference type="GO" id="GO:0004674">
    <property type="term" value="F:protein serine/threonine kinase activity"/>
    <property type="evidence" value="ECO:0007669"/>
    <property type="project" value="UniProtKB-KW"/>
</dbReference>
<dbReference type="Proteomes" id="UP001190700">
    <property type="component" value="Unassembled WGS sequence"/>
</dbReference>
<evidence type="ECO:0000256" key="4">
    <source>
        <dbReference type="ARBA" id="ARBA00022777"/>
    </source>
</evidence>
<dbReference type="InterPro" id="IPR008271">
    <property type="entry name" value="Ser/Thr_kinase_AS"/>
</dbReference>
<protein>
    <recommendedName>
        <fullName evidence="12">Calcium-dependent protein kinase</fullName>
    </recommendedName>
</protein>
<dbReference type="PROSITE" id="PS00018">
    <property type="entry name" value="EF_HAND_1"/>
    <property type="match status" value="4"/>
</dbReference>
<dbReference type="CDD" id="cd05117">
    <property type="entry name" value="STKc_CAMK"/>
    <property type="match status" value="1"/>
</dbReference>
<keyword evidence="2" id="KW-0808">Transferase</keyword>
<dbReference type="PANTHER" id="PTHR24349">
    <property type="entry name" value="SERINE/THREONINE-PROTEIN KINASE"/>
    <property type="match status" value="1"/>
</dbReference>
<dbReference type="Pfam" id="PF00069">
    <property type="entry name" value="Pkinase"/>
    <property type="match status" value="1"/>
</dbReference>
<evidence type="ECO:0000259" key="8">
    <source>
        <dbReference type="PROSITE" id="PS50011"/>
    </source>
</evidence>
<keyword evidence="6" id="KW-0067">ATP-binding</keyword>
<keyword evidence="1" id="KW-0723">Serine/threonine-protein kinase</keyword>
<evidence type="ECO:0000313" key="11">
    <source>
        <dbReference type="Proteomes" id="UP001190700"/>
    </source>
</evidence>
<dbReference type="Pfam" id="PF13499">
    <property type="entry name" value="EF-hand_7"/>
    <property type="match status" value="2"/>
</dbReference>
<feature type="region of interest" description="Disordered" evidence="7">
    <location>
        <begin position="55"/>
        <end position="81"/>
    </location>
</feature>
<dbReference type="EMBL" id="LGRX02033807">
    <property type="protein sequence ID" value="KAK3239828.1"/>
    <property type="molecule type" value="Genomic_DNA"/>
</dbReference>
<evidence type="ECO:0000256" key="2">
    <source>
        <dbReference type="ARBA" id="ARBA00022679"/>
    </source>
</evidence>
<feature type="domain" description="EF-hand" evidence="9">
    <location>
        <begin position="387"/>
        <end position="422"/>
    </location>
</feature>
<proteinExistence type="predicted"/>
<dbReference type="Gene3D" id="1.10.238.10">
    <property type="entry name" value="EF-hand"/>
    <property type="match status" value="1"/>
</dbReference>
<accession>A0AAE0ET01</accession>
<evidence type="ECO:0000256" key="7">
    <source>
        <dbReference type="SAM" id="MobiDB-lite"/>
    </source>
</evidence>
<feature type="compositionally biased region" description="Polar residues" evidence="7">
    <location>
        <begin position="71"/>
        <end position="81"/>
    </location>
</feature>
<evidence type="ECO:0000259" key="9">
    <source>
        <dbReference type="PROSITE" id="PS50222"/>
    </source>
</evidence>
<evidence type="ECO:0000256" key="6">
    <source>
        <dbReference type="ARBA" id="ARBA00022840"/>
    </source>
</evidence>
<dbReference type="InterPro" id="IPR018247">
    <property type="entry name" value="EF_Hand_1_Ca_BS"/>
</dbReference>
<reference evidence="10 11" key="1">
    <citation type="journal article" date="2015" name="Genome Biol. Evol.">
        <title>Comparative Genomics of a Bacterivorous Green Alga Reveals Evolutionary Causalities and Consequences of Phago-Mixotrophic Mode of Nutrition.</title>
        <authorList>
            <person name="Burns J.A."/>
            <person name="Paasch A."/>
            <person name="Narechania A."/>
            <person name="Kim E."/>
        </authorList>
    </citation>
    <scope>NUCLEOTIDE SEQUENCE [LARGE SCALE GENOMIC DNA]</scope>
    <source>
        <strain evidence="10 11">PLY_AMNH</strain>
    </source>
</reference>
<feature type="domain" description="EF-hand" evidence="9">
    <location>
        <begin position="460"/>
        <end position="490"/>
    </location>
</feature>
<name>A0AAE0ET01_9CHLO</name>
<evidence type="ECO:0000256" key="3">
    <source>
        <dbReference type="ARBA" id="ARBA00022741"/>
    </source>
</evidence>
<feature type="domain" description="EF-hand" evidence="9">
    <location>
        <begin position="346"/>
        <end position="381"/>
    </location>
</feature>
<dbReference type="InterPro" id="IPR011992">
    <property type="entry name" value="EF-hand-dom_pair"/>
</dbReference>
<evidence type="ECO:0008006" key="12">
    <source>
        <dbReference type="Google" id="ProtNLM"/>
    </source>
</evidence>
<feature type="domain" description="Protein kinase" evidence="8">
    <location>
        <begin position="24"/>
        <end position="303"/>
    </location>
</feature>
<keyword evidence="3" id="KW-0547">Nucleotide-binding</keyword>
<dbReference type="SMART" id="SM00220">
    <property type="entry name" value="S_TKc"/>
    <property type="match status" value="1"/>
</dbReference>
<gene>
    <name evidence="10" type="ORF">CYMTET_50272</name>
</gene>
<dbReference type="SMART" id="SM00054">
    <property type="entry name" value="EFh"/>
    <property type="match status" value="4"/>
</dbReference>
<dbReference type="InterPro" id="IPR000719">
    <property type="entry name" value="Prot_kinase_dom"/>
</dbReference>
<evidence type="ECO:0000256" key="1">
    <source>
        <dbReference type="ARBA" id="ARBA00022527"/>
    </source>
</evidence>
<evidence type="ECO:0000256" key="5">
    <source>
        <dbReference type="ARBA" id="ARBA00022837"/>
    </source>
</evidence>
<dbReference type="Gene3D" id="3.30.200.20">
    <property type="entry name" value="Phosphorylase Kinase, domain 1"/>
    <property type="match status" value="1"/>
</dbReference>
<dbReference type="GO" id="GO:0005524">
    <property type="term" value="F:ATP binding"/>
    <property type="evidence" value="ECO:0007669"/>
    <property type="project" value="UniProtKB-KW"/>
</dbReference>
<comment type="caution">
    <text evidence="10">The sequence shown here is derived from an EMBL/GenBank/DDBJ whole genome shotgun (WGS) entry which is preliminary data.</text>
</comment>
<evidence type="ECO:0000313" key="10">
    <source>
        <dbReference type="EMBL" id="KAK3239828.1"/>
    </source>
</evidence>
<dbReference type="PROSITE" id="PS50011">
    <property type="entry name" value="PROTEIN_KINASE_DOM"/>
    <property type="match status" value="1"/>
</dbReference>
<dbReference type="FunFam" id="1.10.510.10:FF:000571">
    <property type="entry name" value="Maternal embryonic leucine zipper kinase"/>
    <property type="match status" value="1"/>
</dbReference>
<dbReference type="FunFam" id="1.10.238.10:FF:000001">
    <property type="entry name" value="Calmodulin 1"/>
    <property type="match status" value="1"/>
</dbReference>
<feature type="domain" description="EF-hand" evidence="9">
    <location>
        <begin position="423"/>
        <end position="458"/>
    </location>
</feature>
<dbReference type="SUPFAM" id="SSF56112">
    <property type="entry name" value="Protein kinase-like (PK-like)"/>
    <property type="match status" value="1"/>
</dbReference>
<keyword evidence="5" id="KW-0106">Calcium</keyword>
<keyword evidence="11" id="KW-1185">Reference proteome</keyword>
<sequence length="490" mass="54125">MIENTRKSRLGGSERGVEKLEDKYSLGAELGRGCFGVTRLATVNTTKEVHACKSISKARAQSNADPRGGSRSDSCTGSAGMRQNMSLDDLRKEISILYHLQGHPNVVQLHGTYEDKHNVHLVMEKCEGGELFDHIVEAGSYSEKDAARILRTILKVAAQCHALGVCHRDLKPENFLLSTAGSDAQLKAIDFGLSTFFNPDETLTELVGSPYYMAPEIQARVYGPKVDCWSAGVILYILLTGVPPFNGYTAQGILRAVREGDYDLESPPWPKISRGAKHLVRRLLCYDPVKRISAIEALDHSWVREDGEASDELLDDSITLRIKKFAEVNRLKKMALKIIAENLSAEEISGLEEIFKSFDTDGDGTITLAEMDRGLSKMAKQGTSSKLTKDHVKQLMAAADVDSDGVISYQEFITSTLQMNKLDSDEHLQKAFMNFDTDNSGYITREELRAALSENGSSVQEIEAIIGDVDKDNDGNINYVEFAAMMRSRA</sequence>
<dbReference type="Gene3D" id="1.10.510.10">
    <property type="entry name" value="Transferase(Phosphotransferase) domain 1"/>
    <property type="match status" value="1"/>
</dbReference>
<organism evidence="10 11">
    <name type="scientific">Cymbomonas tetramitiformis</name>
    <dbReference type="NCBI Taxonomy" id="36881"/>
    <lineage>
        <taxon>Eukaryota</taxon>
        <taxon>Viridiplantae</taxon>
        <taxon>Chlorophyta</taxon>
        <taxon>Pyramimonadophyceae</taxon>
        <taxon>Pyramimonadales</taxon>
        <taxon>Pyramimonadaceae</taxon>
        <taxon>Cymbomonas</taxon>
    </lineage>
</organism>